<reference evidence="2 3" key="1">
    <citation type="journal article" date="2019" name="Syst. Appl. Microbiol.">
        <title>Microvirga tunisiensis sp. nov., a root nodule symbiotic bacterium isolated from Lupinus micranthus and L. luteus grown in Northern Tunisia.</title>
        <authorList>
            <person name="Msaddak A."/>
            <person name="Rejili M."/>
            <person name="Duran D."/>
            <person name="Mars M."/>
            <person name="Palacios J.M."/>
            <person name="Ruiz-Argueso T."/>
            <person name="Rey L."/>
            <person name="Imperial J."/>
        </authorList>
    </citation>
    <scope>NUCLEOTIDE SEQUENCE [LARGE SCALE GENOMIC DNA]</scope>
    <source>
        <strain evidence="2 3">Lmie10</strain>
    </source>
</reference>
<dbReference type="Pfam" id="PF06698">
    <property type="entry name" value="DUF1192"/>
    <property type="match status" value="1"/>
</dbReference>
<protein>
    <submittedName>
        <fullName evidence="2">DUF1192 domain-containing protein</fullName>
    </submittedName>
</protein>
<feature type="coiled-coil region" evidence="1">
    <location>
        <begin position="28"/>
        <end position="58"/>
    </location>
</feature>
<name>A0A5N7MHG2_9HYPH</name>
<dbReference type="Proteomes" id="UP000403266">
    <property type="component" value="Unassembled WGS sequence"/>
</dbReference>
<comment type="caution">
    <text evidence="2">The sequence shown here is derived from an EMBL/GenBank/DDBJ whole genome shotgun (WGS) entry which is preliminary data.</text>
</comment>
<accession>A0A5N7MHG2</accession>
<dbReference type="InterPro" id="IPR009579">
    <property type="entry name" value="DUF1192"/>
</dbReference>
<evidence type="ECO:0000313" key="2">
    <source>
        <dbReference type="EMBL" id="MPR25829.1"/>
    </source>
</evidence>
<proteinExistence type="predicted"/>
<dbReference type="RefSeq" id="WP_152711584.1">
    <property type="nucleotide sequence ID" value="NZ_VOSJ01000038.1"/>
</dbReference>
<evidence type="ECO:0000313" key="3">
    <source>
        <dbReference type="Proteomes" id="UP000403266"/>
    </source>
</evidence>
<evidence type="ECO:0000256" key="1">
    <source>
        <dbReference type="SAM" id="Coils"/>
    </source>
</evidence>
<gene>
    <name evidence="2" type="ORF">FS320_11480</name>
</gene>
<keyword evidence="1" id="KW-0175">Coiled coil</keyword>
<sequence>MALDPFADEPRQIMSGHEIGQDLSMLSIDELDERVEMLEQEIARIKEARARKENSRAAASAFFKLGQG</sequence>
<dbReference type="AlphaFoldDB" id="A0A5N7MHG2"/>
<dbReference type="EMBL" id="VOSK01000032">
    <property type="protein sequence ID" value="MPR25829.1"/>
    <property type="molecule type" value="Genomic_DNA"/>
</dbReference>
<dbReference type="OrthoDB" id="7872350at2"/>
<keyword evidence="3" id="KW-1185">Reference proteome</keyword>
<organism evidence="2 3">
    <name type="scientific">Microvirga tunisiensis</name>
    <dbReference type="NCBI Taxonomy" id="2108360"/>
    <lineage>
        <taxon>Bacteria</taxon>
        <taxon>Pseudomonadati</taxon>
        <taxon>Pseudomonadota</taxon>
        <taxon>Alphaproteobacteria</taxon>
        <taxon>Hyphomicrobiales</taxon>
        <taxon>Methylobacteriaceae</taxon>
        <taxon>Microvirga</taxon>
    </lineage>
</organism>